<dbReference type="HOGENOM" id="CLU_2705796_0_0_1"/>
<dbReference type="AlphaFoldDB" id="A0A0C9YE45"/>
<name>A0A0C9YE45_9AGAM</name>
<gene>
    <name evidence="1" type="ORF">PISMIDRAFT_689788</name>
</gene>
<reference evidence="2" key="2">
    <citation type="submission" date="2015-01" db="EMBL/GenBank/DDBJ databases">
        <title>Evolutionary Origins and Diversification of the Mycorrhizal Mutualists.</title>
        <authorList>
            <consortium name="DOE Joint Genome Institute"/>
            <consortium name="Mycorrhizal Genomics Consortium"/>
            <person name="Kohler A."/>
            <person name="Kuo A."/>
            <person name="Nagy L.G."/>
            <person name="Floudas D."/>
            <person name="Copeland A."/>
            <person name="Barry K.W."/>
            <person name="Cichocki N."/>
            <person name="Veneault-Fourrey C."/>
            <person name="LaButti K."/>
            <person name="Lindquist E.A."/>
            <person name="Lipzen A."/>
            <person name="Lundell T."/>
            <person name="Morin E."/>
            <person name="Murat C."/>
            <person name="Riley R."/>
            <person name="Ohm R."/>
            <person name="Sun H."/>
            <person name="Tunlid A."/>
            <person name="Henrissat B."/>
            <person name="Grigoriev I.V."/>
            <person name="Hibbett D.S."/>
            <person name="Martin F."/>
        </authorList>
    </citation>
    <scope>NUCLEOTIDE SEQUENCE [LARGE SCALE GENOMIC DNA]</scope>
    <source>
        <strain evidence="2">441</strain>
    </source>
</reference>
<protein>
    <submittedName>
        <fullName evidence="1">Uncharacterized protein</fullName>
    </submittedName>
</protein>
<accession>A0A0C9YE45</accession>
<dbReference type="Proteomes" id="UP000054018">
    <property type="component" value="Unassembled WGS sequence"/>
</dbReference>
<organism evidence="1 2">
    <name type="scientific">Pisolithus microcarpus 441</name>
    <dbReference type="NCBI Taxonomy" id="765257"/>
    <lineage>
        <taxon>Eukaryota</taxon>
        <taxon>Fungi</taxon>
        <taxon>Dikarya</taxon>
        <taxon>Basidiomycota</taxon>
        <taxon>Agaricomycotina</taxon>
        <taxon>Agaricomycetes</taxon>
        <taxon>Agaricomycetidae</taxon>
        <taxon>Boletales</taxon>
        <taxon>Sclerodermatineae</taxon>
        <taxon>Pisolithaceae</taxon>
        <taxon>Pisolithus</taxon>
    </lineage>
</organism>
<sequence>MSSVTGSLPEHNPNSGIRYHIQVPVDASWPGYPTLKFNVIRHEDIGKHGFQLISCQEPPRTDTEGSVSVANQR</sequence>
<keyword evidence="2" id="KW-1185">Reference proteome</keyword>
<proteinExistence type="predicted"/>
<dbReference type="EMBL" id="KN834115">
    <property type="protein sequence ID" value="KIK12124.1"/>
    <property type="molecule type" value="Genomic_DNA"/>
</dbReference>
<evidence type="ECO:0000313" key="1">
    <source>
        <dbReference type="EMBL" id="KIK12124.1"/>
    </source>
</evidence>
<reference evidence="1 2" key="1">
    <citation type="submission" date="2014-04" db="EMBL/GenBank/DDBJ databases">
        <authorList>
            <consortium name="DOE Joint Genome Institute"/>
            <person name="Kuo A."/>
            <person name="Kohler A."/>
            <person name="Costa M.D."/>
            <person name="Nagy L.G."/>
            <person name="Floudas D."/>
            <person name="Copeland A."/>
            <person name="Barry K.W."/>
            <person name="Cichocki N."/>
            <person name="Veneault-Fourrey C."/>
            <person name="LaButti K."/>
            <person name="Lindquist E.A."/>
            <person name="Lipzen A."/>
            <person name="Lundell T."/>
            <person name="Morin E."/>
            <person name="Murat C."/>
            <person name="Sun H."/>
            <person name="Tunlid A."/>
            <person name="Henrissat B."/>
            <person name="Grigoriev I.V."/>
            <person name="Hibbett D.S."/>
            <person name="Martin F."/>
            <person name="Nordberg H.P."/>
            <person name="Cantor M.N."/>
            <person name="Hua S.X."/>
        </authorList>
    </citation>
    <scope>NUCLEOTIDE SEQUENCE [LARGE SCALE GENOMIC DNA]</scope>
    <source>
        <strain evidence="1 2">441</strain>
    </source>
</reference>
<evidence type="ECO:0000313" key="2">
    <source>
        <dbReference type="Proteomes" id="UP000054018"/>
    </source>
</evidence>